<name>A0A7J6CA12_9TELE</name>
<evidence type="ECO:0000313" key="2">
    <source>
        <dbReference type="Proteomes" id="UP000579812"/>
    </source>
</evidence>
<proteinExistence type="predicted"/>
<reference evidence="1 2" key="1">
    <citation type="submission" date="2020-04" db="EMBL/GenBank/DDBJ databases">
        <title>Chromosome-level genome assembly of a cyprinid fish Onychostoma macrolepis by integration of Nanopore Sequencing, Bionano and Hi-C technology.</title>
        <authorList>
            <person name="Wang D."/>
        </authorList>
    </citation>
    <scope>NUCLEOTIDE SEQUENCE [LARGE SCALE GENOMIC DNA]</scope>
    <source>
        <strain evidence="1">SWU-2019</strain>
        <tissue evidence="1">Muscle</tissue>
    </source>
</reference>
<evidence type="ECO:0000313" key="1">
    <source>
        <dbReference type="EMBL" id="KAF4104148.1"/>
    </source>
</evidence>
<protein>
    <submittedName>
        <fullName evidence="1">Uncharacterized protein</fullName>
    </submittedName>
</protein>
<gene>
    <name evidence="1" type="ORF">G5714_015135</name>
</gene>
<accession>A0A7J6CA12</accession>
<sequence length="75" mass="8651">MRDVCVPDEPLILPHPIPTFSAEYREQTPGSPLADLQQFFTGKLYVLVYQLKLPAEELLWLALSWRVSTEMAMQM</sequence>
<dbReference type="AlphaFoldDB" id="A0A7J6CA12"/>
<dbReference type="Proteomes" id="UP000579812">
    <property type="component" value="Unassembled WGS sequence"/>
</dbReference>
<keyword evidence="2" id="KW-1185">Reference proteome</keyword>
<organism evidence="1 2">
    <name type="scientific">Onychostoma macrolepis</name>
    <dbReference type="NCBI Taxonomy" id="369639"/>
    <lineage>
        <taxon>Eukaryota</taxon>
        <taxon>Metazoa</taxon>
        <taxon>Chordata</taxon>
        <taxon>Craniata</taxon>
        <taxon>Vertebrata</taxon>
        <taxon>Euteleostomi</taxon>
        <taxon>Actinopterygii</taxon>
        <taxon>Neopterygii</taxon>
        <taxon>Teleostei</taxon>
        <taxon>Ostariophysi</taxon>
        <taxon>Cypriniformes</taxon>
        <taxon>Cyprinidae</taxon>
        <taxon>Acrossocheilinae</taxon>
        <taxon>Onychostoma</taxon>
    </lineage>
</organism>
<dbReference type="EMBL" id="JAAMOB010000015">
    <property type="protein sequence ID" value="KAF4104148.1"/>
    <property type="molecule type" value="Genomic_DNA"/>
</dbReference>
<comment type="caution">
    <text evidence="1">The sequence shown here is derived from an EMBL/GenBank/DDBJ whole genome shotgun (WGS) entry which is preliminary data.</text>
</comment>